<evidence type="ECO:0000256" key="1">
    <source>
        <dbReference type="SAM" id="SignalP"/>
    </source>
</evidence>
<protein>
    <submittedName>
        <fullName evidence="2">Uncharacterized protein</fullName>
    </submittedName>
</protein>
<sequence>MKKFRVDRRINVIFSLVDLSSVLSVCCVETTDCELLNKQNPTSDKVNQLTKNVAREKKEKNEL</sequence>
<evidence type="ECO:0000313" key="3">
    <source>
        <dbReference type="Proteomes" id="UP000054721"/>
    </source>
</evidence>
<proteinExistence type="predicted"/>
<accession>A0A0V1LQ78</accession>
<feature type="signal peptide" evidence="1">
    <location>
        <begin position="1"/>
        <end position="27"/>
    </location>
</feature>
<dbReference type="AlphaFoldDB" id="A0A0V1LQ78"/>
<comment type="caution">
    <text evidence="2">The sequence shown here is derived from an EMBL/GenBank/DDBJ whole genome shotgun (WGS) entry which is preliminary data.</text>
</comment>
<keyword evidence="1" id="KW-0732">Signal</keyword>
<gene>
    <name evidence="2" type="ORF">T02_16326</name>
</gene>
<reference evidence="2 3" key="1">
    <citation type="submission" date="2015-05" db="EMBL/GenBank/DDBJ databases">
        <title>Evolution of Trichinella species and genotypes.</title>
        <authorList>
            <person name="Korhonen P.K."/>
            <person name="Edoardo P."/>
            <person name="Giuseppe L.R."/>
            <person name="Gasser R.B."/>
        </authorList>
    </citation>
    <scope>NUCLEOTIDE SEQUENCE [LARGE SCALE GENOMIC DNA]</scope>
    <source>
        <strain evidence="2">ISS10</strain>
    </source>
</reference>
<dbReference type="EMBL" id="JYDW01000017">
    <property type="protein sequence ID" value="KRZ61516.1"/>
    <property type="molecule type" value="Genomic_DNA"/>
</dbReference>
<keyword evidence="3" id="KW-1185">Reference proteome</keyword>
<organism evidence="2 3">
    <name type="scientific">Trichinella nativa</name>
    <dbReference type="NCBI Taxonomy" id="6335"/>
    <lineage>
        <taxon>Eukaryota</taxon>
        <taxon>Metazoa</taxon>
        <taxon>Ecdysozoa</taxon>
        <taxon>Nematoda</taxon>
        <taxon>Enoplea</taxon>
        <taxon>Dorylaimia</taxon>
        <taxon>Trichinellida</taxon>
        <taxon>Trichinellidae</taxon>
        <taxon>Trichinella</taxon>
    </lineage>
</organism>
<evidence type="ECO:0000313" key="2">
    <source>
        <dbReference type="EMBL" id="KRZ61516.1"/>
    </source>
</evidence>
<feature type="chain" id="PRO_5006882017" evidence="1">
    <location>
        <begin position="28"/>
        <end position="63"/>
    </location>
</feature>
<name>A0A0V1LQ78_9BILA</name>
<dbReference type="Proteomes" id="UP000054721">
    <property type="component" value="Unassembled WGS sequence"/>
</dbReference>